<name>R7WMH2_9NOCA</name>
<organism evidence="2 3">
    <name type="scientific">Rhodococcus rhodnii LMG 5362</name>
    <dbReference type="NCBI Taxonomy" id="1273125"/>
    <lineage>
        <taxon>Bacteria</taxon>
        <taxon>Bacillati</taxon>
        <taxon>Actinomycetota</taxon>
        <taxon>Actinomycetes</taxon>
        <taxon>Mycobacteriales</taxon>
        <taxon>Nocardiaceae</taxon>
        <taxon>Rhodococcus</taxon>
    </lineage>
</organism>
<reference evidence="2 3" key="1">
    <citation type="journal article" date="2013" name="Genome Announc.">
        <title>Draft Genome Sequence of Rhodococcus rhodnii Strain LMG5362, a Symbiont of Rhodnius prolixus (Hemiptera, Reduviidae, Triatominae), the Principle Vector of Trypanosoma cruzi.</title>
        <authorList>
            <person name="Pachebat J.A."/>
            <person name="van Keulen G."/>
            <person name="Whitten M.M."/>
            <person name="Girdwood S."/>
            <person name="Del Sol R."/>
            <person name="Dyson P.J."/>
            <person name="Facey P.D."/>
        </authorList>
    </citation>
    <scope>NUCLEOTIDE SEQUENCE [LARGE SCALE GENOMIC DNA]</scope>
    <source>
        <strain evidence="2 3">LMG 5362</strain>
    </source>
</reference>
<protein>
    <submittedName>
        <fullName evidence="2">Uncharacterized protein</fullName>
    </submittedName>
</protein>
<evidence type="ECO:0000256" key="1">
    <source>
        <dbReference type="SAM" id="MobiDB-lite"/>
    </source>
</evidence>
<dbReference type="Proteomes" id="UP000013525">
    <property type="component" value="Unassembled WGS sequence"/>
</dbReference>
<gene>
    <name evidence="2" type="ORF">Rrhod_2270</name>
</gene>
<dbReference type="AlphaFoldDB" id="R7WMH2"/>
<proteinExistence type="predicted"/>
<sequence length="31" mass="3408">MSHTAYDAPSETVVRLPSSRADIPTRPKARP</sequence>
<keyword evidence="3" id="KW-1185">Reference proteome</keyword>
<comment type="caution">
    <text evidence="2">The sequence shown here is derived from an EMBL/GenBank/DDBJ whole genome shotgun (WGS) entry which is preliminary data.</text>
</comment>
<dbReference type="EMBL" id="APMY01000067">
    <property type="protein sequence ID" value="EOM76475.1"/>
    <property type="molecule type" value="Genomic_DNA"/>
</dbReference>
<accession>R7WMH2</accession>
<evidence type="ECO:0000313" key="2">
    <source>
        <dbReference type="EMBL" id="EOM76475.1"/>
    </source>
</evidence>
<evidence type="ECO:0000313" key="3">
    <source>
        <dbReference type="Proteomes" id="UP000013525"/>
    </source>
</evidence>
<feature type="region of interest" description="Disordered" evidence="1">
    <location>
        <begin position="1"/>
        <end position="31"/>
    </location>
</feature>